<name>A0A0D9YWD9_9ORYZ</name>
<organism evidence="2">
    <name type="scientific">Oryza glumipatula</name>
    <dbReference type="NCBI Taxonomy" id="40148"/>
    <lineage>
        <taxon>Eukaryota</taxon>
        <taxon>Viridiplantae</taxon>
        <taxon>Streptophyta</taxon>
        <taxon>Embryophyta</taxon>
        <taxon>Tracheophyta</taxon>
        <taxon>Spermatophyta</taxon>
        <taxon>Magnoliopsida</taxon>
        <taxon>Liliopsida</taxon>
        <taxon>Poales</taxon>
        <taxon>Poaceae</taxon>
        <taxon>BOP clade</taxon>
        <taxon>Oryzoideae</taxon>
        <taxon>Oryzeae</taxon>
        <taxon>Oryzinae</taxon>
        <taxon>Oryza</taxon>
    </lineage>
</organism>
<dbReference type="EnsemblPlants" id="OGLUM02G28300.1">
    <property type="protein sequence ID" value="OGLUM02G28300.1"/>
    <property type="gene ID" value="OGLUM02G28300"/>
</dbReference>
<dbReference type="HOGENOM" id="CLU_1191494_0_0_1"/>
<accession>A0A0D9YWD9</accession>
<dbReference type="Gramene" id="OGLUM02G28300.1">
    <property type="protein sequence ID" value="OGLUM02G28300.1"/>
    <property type="gene ID" value="OGLUM02G28300"/>
</dbReference>
<reference evidence="2" key="1">
    <citation type="submission" date="2015-04" db="UniProtKB">
        <authorList>
            <consortium name="EnsemblPlants"/>
        </authorList>
    </citation>
    <scope>IDENTIFICATION</scope>
</reference>
<evidence type="ECO:0000313" key="3">
    <source>
        <dbReference type="Proteomes" id="UP000026961"/>
    </source>
</evidence>
<protein>
    <submittedName>
        <fullName evidence="2">Uncharacterized protein</fullName>
    </submittedName>
</protein>
<evidence type="ECO:0000256" key="1">
    <source>
        <dbReference type="SAM" id="MobiDB-lite"/>
    </source>
</evidence>
<dbReference type="Proteomes" id="UP000026961">
    <property type="component" value="Chromosome 2"/>
</dbReference>
<evidence type="ECO:0000313" key="2">
    <source>
        <dbReference type="EnsemblPlants" id="OGLUM02G28300.1"/>
    </source>
</evidence>
<feature type="region of interest" description="Disordered" evidence="1">
    <location>
        <begin position="127"/>
        <end position="153"/>
    </location>
</feature>
<proteinExistence type="predicted"/>
<sequence>MYLDAIVLPLPDGAVGLLWHGSVRGKERKKKRSRKKNSFQGYFDRWCDELAAAAATREQATAPGQILAPAKAAAAGDVESRTARFEEMLHVPLEERDRVQRRRGSRRYWSPRALCSRTRRLRLRQADADAGLPAPPRRGSGLPQALCSRTRRDEVTSSSLPSLFLQIRSTLLTSVTGGGSGNISASSSRVATRAKGPPVPLSAAATRLGKRRVFIFAASTEISGVSVREHGEG</sequence>
<feature type="region of interest" description="Disordered" evidence="1">
    <location>
        <begin position="176"/>
        <end position="198"/>
    </location>
</feature>
<keyword evidence="3" id="KW-1185">Reference proteome</keyword>
<dbReference type="AlphaFoldDB" id="A0A0D9YWD9"/>
<reference evidence="2" key="2">
    <citation type="submission" date="2018-05" db="EMBL/GenBank/DDBJ databases">
        <title>OgluRS3 (Oryza glumaepatula Reference Sequence Version 3).</title>
        <authorList>
            <person name="Zhang J."/>
            <person name="Kudrna D."/>
            <person name="Lee S."/>
            <person name="Talag J."/>
            <person name="Welchert J."/>
            <person name="Wing R.A."/>
        </authorList>
    </citation>
    <scope>NUCLEOTIDE SEQUENCE [LARGE SCALE GENOMIC DNA]</scope>
</reference>